<dbReference type="EMBL" id="JAFCIX010000573">
    <property type="protein sequence ID" value="KAH6586447.1"/>
    <property type="molecule type" value="Genomic_DNA"/>
</dbReference>
<evidence type="ECO:0000256" key="10">
    <source>
        <dbReference type="ARBA" id="ARBA00023136"/>
    </source>
</evidence>
<dbReference type="PANTHER" id="PTHR12504:SF0">
    <property type="entry name" value="MITOCHONDRIAL IMPORT RECEPTOR SUBUNIT TOM22 HOMOLOG"/>
    <property type="match status" value="1"/>
</dbReference>
<gene>
    <name evidence="13" type="ORF">BASA50_000402</name>
</gene>
<evidence type="ECO:0000313" key="13">
    <source>
        <dbReference type="EMBL" id="KAH6586447.1"/>
    </source>
</evidence>
<evidence type="ECO:0000256" key="3">
    <source>
        <dbReference type="ARBA" id="ARBA00022448"/>
    </source>
</evidence>
<keyword evidence="9" id="KW-0496">Mitochondrion</keyword>
<comment type="subcellular location">
    <subcellularLocation>
        <location evidence="1">Mitochondrion outer membrane</location>
        <topology evidence="1">Single-pass membrane protein</topology>
    </subcellularLocation>
</comment>
<keyword evidence="14" id="KW-1185">Reference proteome</keyword>
<evidence type="ECO:0000256" key="6">
    <source>
        <dbReference type="ARBA" id="ARBA00022927"/>
    </source>
</evidence>
<keyword evidence="4 12" id="KW-0812">Transmembrane</keyword>
<keyword evidence="11" id="KW-0675">Receptor</keyword>
<keyword evidence="5" id="KW-1000">Mitochondrion outer membrane</keyword>
<accession>A0ABQ8ETQ2</accession>
<keyword evidence="3" id="KW-0813">Transport</keyword>
<dbReference type="InterPro" id="IPR005683">
    <property type="entry name" value="Tom22"/>
</dbReference>
<sequence>MVQLTEVAASTEKPVSDNEVTVVSPADATPEPIVDLSSDMHPVAEEIMLDDDNDDDYEDAEDIVELEHYDAESEKTGAGLDLQAPTYKTMEDDSDDDDDDVLEESLLERLAALVDVVPPTARAHMYNTVAHSMDLTFLAGRLLGFGAWVIATGGILVFLPLALSVEREQVAIMQDQQMRQQQQVAQQVVKEVST</sequence>
<evidence type="ECO:0000256" key="9">
    <source>
        <dbReference type="ARBA" id="ARBA00023128"/>
    </source>
</evidence>
<keyword evidence="6" id="KW-0653">Protein transport</keyword>
<evidence type="ECO:0000256" key="2">
    <source>
        <dbReference type="ARBA" id="ARBA00009874"/>
    </source>
</evidence>
<comment type="similarity">
    <text evidence="2">Belongs to the Tom22 family.</text>
</comment>
<dbReference type="Pfam" id="PF04281">
    <property type="entry name" value="Tom22"/>
    <property type="match status" value="1"/>
</dbReference>
<keyword evidence="7 12" id="KW-1133">Transmembrane helix</keyword>
<dbReference type="Proteomes" id="UP001648503">
    <property type="component" value="Unassembled WGS sequence"/>
</dbReference>
<evidence type="ECO:0000256" key="8">
    <source>
        <dbReference type="ARBA" id="ARBA00023010"/>
    </source>
</evidence>
<reference evidence="13 14" key="1">
    <citation type="submission" date="2021-02" db="EMBL/GenBank/DDBJ databases">
        <title>Variation within the Batrachochytrium salamandrivorans European outbreak.</title>
        <authorList>
            <person name="Kelly M."/>
            <person name="Pasmans F."/>
            <person name="Shea T.P."/>
            <person name="Munoz J.F."/>
            <person name="Carranza S."/>
            <person name="Cuomo C.A."/>
            <person name="Martel A."/>
        </authorList>
    </citation>
    <scope>NUCLEOTIDE SEQUENCE [LARGE SCALE GENOMIC DNA]</scope>
    <source>
        <strain evidence="13 14">AMFP18/2</strain>
    </source>
</reference>
<proteinExistence type="inferred from homology"/>
<dbReference type="PANTHER" id="PTHR12504">
    <property type="entry name" value="MITOCHONDRIAL IMPORT RECEPTOR SUBUNIT TOM22"/>
    <property type="match status" value="1"/>
</dbReference>
<dbReference type="CDD" id="cd22884">
    <property type="entry name" value="TOM22"/>
    <property type="match status" value="1"/>
</dbReference>
<evidence type="ECO:0000256" key="7">
    <source>
        <dbReference type="ARBA" id="ARBA00022989"/>
    </source>
</evidence>
<protein>
    <recommendedName>
        <fullName evidence="15">Mitochondrial import receptor subunit Tom22</fullName>
    </recommendedName>
</protein>
<evidence type="ECO:0000256" key="12">
    <source>
        <dbReference type="SAM" id="Phobius"/>
    </source>
</evidence>
<evidence type="ECO:0000256" key="5">
    <source>
        <dbReference type="ARBA" id="ARBA00022787"/>
    </source>
</evidence>
<evidence type="ECO:0000256" key="11">
    <source>
        <dbReference type="ARBA" id="ARBA00023170"/>
    </source>
</evidence>
<evidence type="ECO:0000256" key="1">
    <source>
        <dbReference type="ARBA" id="ARBA00004572"/>
    </source>
</evidence>
<keyword evidence="10 12" id="KW-0472">Membrane</keyword>
<name>A0ABQ8ETQ2_9FUNG</name>
<organism evidence="13 14">
    <name type="scientific">Batrachochytrium salamandrivorans</name>
    <dbReference type="NCBI Taxonomy" id="1357716"/>
    <lineage>
        <taxon>Eukaryota</taxon>
        <taxon>Fungi</taxon>
        <taxon>Fungi incertae sedis</taxon>
        <taxon>Chytridiomycota</taxon>
        <taxon>Chytridiomycota incertae sedis</taxon>
        <taxon>Chytridiomycetes</taxon>
        <taxon>Rhizophydiales</taxon>
        <taxon>Rhizophydiales incertae sedis</taxon>
        <taxon>Batrachochytrium</taxon>
    </lineage>
</organism>
<evidence type="ECO:0000256" key="4">
    <source>
        <dbReference type="ARBA" id="ARBA00022692"/>
    </source>
</evidence>
<comment type="caution">
    <text evidence="13">The sequence shown here is derived from an EMBL/GenBank/DDBJ whole genome shotgun (WGS) entry which is preliminary data.</text>
</comment>
<evidence type="ECO:0008006" key="15">
    <source>
        <dbReference type="Google" id="ProtNLM"/>
    </source>
</evidence>
<feature type="transmembrane region" description="Helical" evidence="12">
    <location>
        <begin position="142"/>
        <end position="163"/>
    </location>
</feature>
<evidence type="ECO:0000313" key="14">
    <source>
        <dbReference type="Proteomes" id="UP001648503"/>
    </source>
</evidence>
<keyword evidence="8" id="KW-0811">Translocation</keyword>